<dbReference type="EMBL" id="JAMKOV010000001">
    <property type="protein sequence ID" value="KAI8046755.1"/>
    <property type="molecule type" value="Genomic_DNA"/>
</dbReference>
<proteinExistence type="predicted"/>
<organism evidence="2 3">
    <name type="scientific">Drosophila gunungcola</name>
    <name type="common">fruit fly</name>
    <dbReference type="NCBI Taxonomy" id="103775"/>
    <lineage>
        <taxon>Eukaryota</taxon>
        <taxon>Metazoa</taxon>
        <taxon>Ecdysozoa</taxon>
        <taxon>Arthropoda</taxon>
        <taxon>Hexapoda</taxon>
        <taxon>Insecta</taxon>
        <taxon>Pterygota</taxon>
        <taxon>Neoptera</taxon>
        <taxon>Endopterygota</taxon>
        <taxon>Diptera</taxon>
        <taxon>Brachycera</taxon>
        <taxon>Muscomorpha</taxon>
        <taxon>Ephydroidea</taxon>
        <taxon>Drosophilidae</taxon>
        <taxon>Drosophila</taxon>
        <taxon>Sophophora</taxon>
    </lineage>
</organism>
<dbReference type="Proteomes" id="UP001059596">
    <property type="component" value="Chromosome 3R"/>
</dbReference>
<evidence type="ECO:0000256" key="1">
    <source>
        <dbReference type="SAM" id="MobiDB-lite"/>
    </source>
</evidence>
<keyword evidence="3" id="KW-1185">Reference proteome</keyword>
<protein>
    <submittedName>
        <fullName evidence="2">Uncharacterized protein</fullName>
    </submittedName>
</protein>
<gene>
    <name evidence="2" type="ORF">M5D96_002968</name>
</gene>
<reference evidence="2" key="1">
    <citation type="journal article" date="2023" name="Genome Biol. Evol.">
        <title>Long-read-based Genome Assembly of Drosophila gunungcola Reveals Fewer Chemosensory Genes in Flower-breeding Species.</title>
        <authorList>
            <person name="Negi A."/>
            <person name="Liao B.Y."/>
            <person name="Yeh S.D."/>
        </authorList>
    </citation>
    <scope>NUCLEOTIDE SEQUENCE</scope>
    <source>
        <strain evidence="2">Sukarami</strain>
    </source>
</reference>
<comment type="caution">
    <text evidence="2">The sequence shown here is derived from an EMBL/GenBank/DDBJ whole genome shotgun (WGS) entry which is preliminary data.</text>
</comment>
<evidence type="ECO:0000313" key="2">
    <source>
        <dbReference type="EMBL" id="KAI8046755.1"/>
    </source>
</evidence>
<name>A0A9P9Z1C3_9MUSC</name>
<dbReference type="AlphaFoldDB" id="A0A9P9Z1C3"/>
<sequence length="99" mass="11103">MMRSRGGSRNTLFSSRPQLRPTTSMSTPGCSWLARQDLRMWASDLGRMQLSVSTTWARHLAARMPGRAVPLPSSRMRFPASVCRRSQRKWASTGAQGHV</sequence>
<evidence type="ECO:0000313" key="3">
    <source>
        <dbReference type="Proteomes" id="UP001059596"/>
    </source>
</evidence>
<feature type="compositionally biased region" description="Polar residues" evidence="1">
    <location>
        <begin position="7"/>
        <end position="28"/>
    </location>
</feature>
<accession>A0A9P9Z1C3</accession>
<feature type="region of interest" description="Disordered" evidence="1">
    <location>
        <begin position="1"/>
        <end position="28"/>
    </location>
</feature>